<dbReference type="AlphaFoldDB" id="D5EQV9"/>
<accession>D5EQV9</accession>
<feature type="transmembrane region" description="Helical" evidence="1">
    <location>
        <begin position="80"/>
        <end position="99"/>
    </location>
</feature>
<keyword evidence="1" id="KW-0472">Membrane</keyword>
<keyword evidence="1" id="KW-0812">Transmembrane</keyword>
<dbReference type="OrthoDB" id="27509at2"/>
<gene>
    <name evidence="2" type="ordered locus">Caka_0930</name>
</gene>
<protein>
    <recommendedName>
        <fullName evidence="4">DUF4149 domain-containing protein</fullName>
    </recommendedName>
</protein>
<evidence type="ECO:0008006" key="4">
    <source>
        <dbReference type="Google" id="ProtNLM"/>
    </source>
</evidence>
<keyword evidence="1" id="KW-1133">Transmembrane helix</keyword>
<proteinExistence type="predicted"/>
<dbReference type="RefSeq" id="WP_013042676.1">
    <property type="nucleotide sequence ID" value="NC_014008.1"/>
</dbReference>
<keyword evidence="3" id="KW-1185">Reference proteome</keyword>
<dbReference type="KEGG" id="caa:Caka_0930"/>
<dbReference type="Proteomes" id="UP000000925">
    <property type="component" value="Chromosome"/>
</dbReference>
<dbReference type="HOGENOM" id="CLU_114902_0_0_0"/>
<name>D5EQV9_CORAD</name>
<dbReference type="eggNOG" id="ENOG5030Q83">
    <property type="taxonomic scope" value="Bacteria"/>
</dbReference>
<dbReference type="EMBL" id="CP001998">
    <property type="protein sequence ID" value="ADE53952.1"/>
    <property type="molecule type" value="Genomic_DNA"/>
</dbReference>
<reference evidence="2 3" key="1">
    <citation type="journal article" date="2010" name="Stand. Genomic Sci.">
        <title>Complete genome sequence of Coraliomargarita akajimensis type strain (04OKA010-24).</title>
        <authorList>
            <person name="Mavromatis K."/>
            <person name="Abt B."/>
            <person name="Brambilla E."/>
            <person name="Lapidus A."/>
            <person name="Copeland A."/>
            <person name="Deshpande S."/>
            <person name="Nolan M."/>
            <person name="Lucas S."/>
            <person name="Tice H."/>
            <person name="Cheng J.F."/>
            <person name="Han C."/>
            <person name="Detter J.C."/>
            <person name="Woyke T."/>
            <person name="Goodwin L."/>
            <person name="Pitluck S."/>
            <person name="Held B."/>
            <person name="Brettin T."/>
            <person name="Tapia R."/>
            <person name="Ivanova N."/>
            <person name="Mikhailova N."/>
            <person name="Pati A."/>
            <person name="Liolios K."/>
            <person name="Chen A."/>
            <person name="Palaniappan K."/>
            <person name="Land M."/>
            <person name="Hauser L."/>
            <person name="Chang Y.J."/>
            <person name="Jeffries C.D."/>
            <person name="Rohde M."/>
            <person name="Goker M."/>
            <person name="Bristow J."/>
            <person name="Eisen J.A."/>
            <person name="Markowitz V."/>
            <person name="Hugenholtz P."/>
            <person name="Klenk H.P."/>
            <person name="Kyrpides N.C."/>
        </authorList>
    </citation>
    <scope>NUCLEOTIDE SEQUENCE [LARGE SCALE GENOMIC DNA]</scope>
    <source>
        <strain evidence="3">DSM 45221 / IAM 15411 / JCM 23193 / KCTC 12865</strain>
    </source>
</reference>
<organism evidence="2 3">
    <name type="scientific">Coraliomargarita akajimensis (strain DSM 45221 / IAM 15411 / JCM 23193 / KCTC 12865 / 04OKA010-24)</name>
    <dbReference type="NCBI Taxonomy" id="583355"/>
    <lineage>
        <taxon>Bacteria</taxon>
        <taxon>Pseudomonadati</taxon>
        <taxon>Verrucomicrobiota</taxon>
        <taxon>Opitutia</taxon>
        <taxon>Puniceicoccales</taxon>
        <taxon>Coraliomargaritaceae</taxon>
        <taxon>Coraliomargarita</taxon>
    </lineage>
</organism>
<evidence type="ECO:0000256" key="1">
    <source>
        <dbReference type="SAM" id="Phobius"/>
    </source>
</evidence>
<feature type="transmembrane region" description="Helical" evidence="1">
    <location>
        <begin position="6"/>
        <end position="31"/>
    </location>
</feature>
<sequence>MEELEAALILLRWIVDGGLCLLLWWVQLWAYPKIARMEPEPLAEWHPRYVRMMTVVAGSMMVLQLMTVSAQVLFQASLPVFLSMALVAICWLVTFTLSVPCHRSIAEGASTPAVRQRLVRTNWLRTLAWTGVFLMNFC</sequence>
<evidence type="ECO:0000313" key="2">
    <source>
        <dbReference type="EMBL" id="ADE53952.1"/>
    </source>
</evidence>
<feature type="transmembrane region" description="Helical" evidence="1">
    <location>
        <begin position="52"/>
        <end position="74"/>
    </location>
</feature>
<evidence type="ECO:0000313" key="3">
    <source>
        <dbReference type="Proteomes" id="UP000000925"/>
    </source>
</evidence>
<dbReference type="STRING" id="583355.Caka_0930"/>